<dbReference type="GeneID" id="19154280"/>
<accession>W6Y015</accession>
<proteinExistence type="predicted"/>
<sequence>MSVWIPITLRRTPTKSNHPCLRQRLLLPVAVGDPPRRLFARISASHILGSSASWSSDRLGNSSIAAQPAIYRCHGLGFSLATPIVLRDQSLGLTSLRAICLPMSVKQGCYAITIQC</sequence>
<keyword evidence="2" id="KW-1185">Reference proteome</keyword>
<gene>
    <name evidence="1" type="ORF">COCCADRAFT_96999</name>
</gene>
<dbReference type="HOGENOM" id="CLU_2096465_0_0_1"/>
<evidence type="ECO:0000313" key="2">
    <source>
        <dbReference type="Proteomes" id="UP000053841"/>
    </source>
</evidence>
<name>W6Y015_COCC2</name>
<organism evidence="1 2">
    <name type="scientific">Cochliobolus carbonum (strain 26-R-13)</name>
    <name type="common">Maize leaf spot fungus</name>
    <name type="synonym">Bipolaris zeicola</name>
    <dbReference type="NCBI Taxonomy" id="930089"/>
    <lineage>
        <taxon>Eukaryota</taxon>
        <taxon>Fungi</taxon>
        <taxon>Dikarya</taxon>
        <taxon>Ascomycota</taxon>
        <taxon>Pezizomycotina</taxon>
        <taxon>Dothideomycetes</taxon>
        <taxon>Pleosporomycetidae</taxon>
        <taxon>Pleosporales</taxon>
        <taxon>Pleosporineae</taxon>
        <taxon>Pleosporaceae</taxon>
        <taxon>Bipolaris</taxon>
    </lineage>
</organism>
<evidence type="ECO:0000313" key="1">
    <source>
        <dbReference type="EMBL" id="EUC33087.1"/>
    </source>
</evidence>
<protein>
    <submittedName>
        <fullName evidence="1">Uncharacterized protein</fullName>
    </submittedName>
</protein>
<dbReference type="AlphaFoldDB" id="W6Y015"/>
<dbReference type="Proteomes" id="UP000053841">
    <property type="component" value="Unassembled WGS sequence"/>
</dbReference>
<dbReference type="RefSeq" id="XP_007712577.1">
    <property type="nucleotide sequence ID" value="XM_007714387.1"/>
</dbReference>
<reference evidence="1 2" key="1">
    <citation type="journal article" date="2013" name="PLoS Genet.">
        <title>Comparative genome structure, secondary metabolite, and effector coding capacity across Cochliobolus pathogens.</title>
        <authorList>
            <person name="Condon B.J."/>
            <person name="Leng Y."/>
            <person name="Wu D."/>
            <person name="Bushley K.E."/>
            <person name="Ohm R.A."/>
            <person name="Otillar R."/>
            <person name="Martin J."/>
            <person name="Schackwitz W."/>
            <person name="Grimwood J."/>
            <person name="MohdZainudin N."/>
            <person name="Xue C."/>
            <person name="Wang R."/>
            <person name="Manning V.A."/>
            <person name="Dhillon B."/>
            <person name="Tu Z.J."/>
            <person name="Steffenson B.J."/>
            <person name="Salamov A."/>
            <person name="Sun H."/>
            <person name="Lowry S."/>
            <person name="LaButti K."/>
            <person name="Han J."/>
            <person name="Copeland A."/>
            <person name="Lindquist E."/>
            <person name="Barry K."/>
            <person name="Schmutz J."/>
            <person name="Baker S.E."/>
            <person name="Ciuffetti L.M."/>
            <person name="Grigoriev I.V."/>
            <person name="Zhong S."/>
            <person name="Turgeon B.G."/>
        </authorList>
    </citation>
    <scope>NUCLEOTIDE SEQUENCE [LARGE SCALE GENOMIC DNA]</scope>
    <source>
        <strain evidence="1 2">26-R-13</strain>
    </source>
</reference>
<dbReference type="KEGG" id="bze:COCCADRAFT_96999"/>
<dbReference type="EMBL" id="KI964617">
    <property type="protein sequence ID" value="EUC33087.1"/>
    <property type="molecule type" value="Genomic_DNA"/>
</dbReference>